<evidence type="ECO:0000256" key="15">
    <source>
        <dbReference type="HAMAP-Rule" id="MF_00103"/>
    </source>
</evidence>
<evidence type="ECO:0000256" key="7">
    <source>
        <dbReference type="ARBA" id="ARBA00022801"/>
    </source>
</evidence>
<feature type="binding site" evidence="15">
    <location>
        <position position="156"/>
    </location>
    <ligand>
        <name>DNA</name>
        <dbReference type="ChEBI" id="CHEBI:16991"/>
    </ligand>
</feature>
<evidence type="ECO:0000256" key="13">
    <source>
        <dbReference type="ARBA" id="ARBA00023295"/>
    </source>
</evidence>
<comment type="similarity">
    <text evidence="2 15">Belongs to the FPG family.</text>
</comment>
<feature type="active site" description="Schiff-base intermediate with DNA" evidence="15">
    <location>
        <position position="2"/>
    </location>
</feature>
<keyword evidence="12 15" id="KW-0511">Multifunctional enzyme</keyword>
<name>A0A4Y6UNW6_9PROT</name>
<dbReference type="AlphaFoldDB" id="A0A4Y6UNW6"/>
<dbReference type="EMBL" id="CP038141">
    <property type="protein sequence ID" value="QDH18086.1"/>
    <property type="molecule type" value="Genomic_DNA"/>
</dbReference>
<dbReference type="Proteomes" id="UP000316313">
    <property type="component" value="Chromosome"/>
</dbReference>
<feature type="active site" description="Proton donor" evidence="15">
    <location>
        <position position="3"/>
    </location>
</feature>
<dbReference type="EC" id="4.2.99.18" evidence="15"/>
<keyword evidence="19" id="KW-1185">Reference proteome</keyword>
<dbReference type="InterPro" id="IPR010663">
    <property type="entry name" value="Znf_FPG/IleRS"/>
</dbReference>
<keyword evidence="9 15" id="KW-0238">DNA-binding</keyword>
<evidence type="ECO:0000256" key="6">
    <source>
        <dbReference type="ARBA" id="ARBA00022771"/>
    </source>
</evidence>
<keyword evidence="8 15" id="KW-0862">Zinc</keyword>
<keyword evidence="10 15" id="KW-0234">DNA repair</keyword>
<dbReference type="SUPFAM" id="SSF57716">
    <property type="entry name" value="Glucocorticoid receptor-like (DNA-binding domain)"/>
    <property type="match status" value="1"/>
</dbReference>
<comment type="catalytic activity">
    <reaction evidence="1 15">
        <text>Hydrolysis of DNA containing ring-opened 7-methylguanine residues, releasing 2,6-diamino-4-hydroxy-5-(N-methyl)formamidopyrimidine.</text>
        <dbReference type="EC" id="3.2.2.23"/>
    </reaction>
</comment>
<evidence type="ECO:0000313" key="19">
    <source>
        <dbReference type="Proteomes" id="UP000316313"/>
    </source>
</evidence>
<evidence type="ECO:0000256" key="2">
    <source>
        <dbReference type="ARBA" id="ARBA00009409"/>
    </source>
</evidence>
<comment type="cofactor">
    <cofactor evidence="15">
        <name>Zn(2+)</name>
        <dbReference type="ChEBI" id="CHEBI:29105"/>
    </cofactor>
    <text evidence="15">Binds 1 zinc ion per subunit.</text>
</comment>
<dbReference type="FunFam" id="1.10.8.50:FF:000003">
    <property type="entry name" value="Formamidopyrimidine-DNA glycosylase"/>
    <property type="match status" value="1"/>
</dbReference>
<evidence type="ECO:0000256" key="4">
    <source>
        <dbReference type="ARBA" id="ARBA00022723"/>
    </source>
</evidence>
<organism evidence="18 19">
    <name type="scientific">Swingsia samuiensis</name>
    <dbReference type="NCBI Taxonomy" id="1293412"/>
    <lineage>
        <taxon>Bacteria</taxon>
        <taxon>Pseudomonadati</taxon>
        <taxon>Pseudomonadota</taxon>
        <taxon>Alphaproteobacteria</taxon>
        <taxon>Acetobacterales</taxon>
        <taxon>Acetobacteraceae</taxon>
        <taxon>Swingsia</taxon>
    </lineage>
</organism>
<keyword evidence="6 15" id="KW-0863">Zinc-finger</keyword>
<dbReference type="Gene3D" id="3.20.190.10">
    <property type="entry name" value="MutM-like, N-terminal"/>
    <property type="match status" value="1"/>
</dbReference>
<dbReference type="PROSITE" id="PS51066">
    <property type="entry name" value="ZF_FPG_2"/>
    <property type="match status" value="1"/>
</dbReference>
<dbReference type="SMART" id="SM01232">
    <property type="entry name" value="H2TH"/>
    <property type="match status" value="1"/>
</dbReference>
<dbReference type="EC" id="3.2.2.23" evidence="15"/>
<dbReference type="SUPFAM" id="SSF81624">
    <property type="entry name" value="N-terminal domain of MutM-like DNA repair proteins"/>
    <property type="match status" value="1"/>
</dbReference>
<sequence>MPELPEVETIMQGLKSAFTGQKISFAQPYRPDLRWPFPLNLKEIMENQTIISFHRRAKYILMRLSNQWTMILHLGMSGRLIISSSTEKTPRDKHEHFVFITENGQRAGLVDPRRFGAIDLIPTPHETQHHLLSHLGVEPLTESFSSKFFYAHLQKRKAPIKNTLLDQRIVVGLGNIYVCEALFRSHIHPARPSHSLTSNEVKTLVSQCKSLLKTAINSGGSTLRDYVNVNGEKGDFQNLHLVYGREGEGCPNCGESFKISRIIQAGRSTFFCQNCQK</sequence>
<dbReference type="InterPro" id="IPR020629">
    <property type="entry name" value="FPG_Glyclase"/>
</dbReference>
<evidence type="ECO:0000256" key="12">
    <source>
        <dbReference type="ARBA" id="ARBA00023268"/>
    </source>
</evidence>
<dbReference type="GO" id="GO:0034039">
    <property type="term" value="F:8-oxo-7,8-dihydroguanine DNA N-glycosylase activity"/>
    <property type="evidence" value="ECO:0007669"/>
    <property type="project" value="TreeGrafter"/>
</dbReference>
<comment type="subunit">
    <text evidence="3 15">Monomer.</text>
</comment>
<feature type="binding site" evidence="15">
    <location>
        <position position="94"/>
    </location>
    <ligand>
        <name>DNA</name>
        <dbReference type="ChEBI" id="CHEBI:16991"/>
    </ligand>
</feature>
<dbReference type="RefSeq" id="WP_141462469.1">
    <property type="nucleotide sequence ID" value="NZ_CP038141.1"/>
</dbReference>
<dbReference type="InterPro" id="IPR010979">
    <property type="entry name" value="Ribosomal_uS13-like_H2TH"/>
</dbReference>
<dbReference type="InterPro" id="IPR035937">
    <property type="entry name" value="FPG_N"/>
</dbReference>
<feature type="domain" description="FPG-type" evidence="16">
    <location>
        <begin position="241"/>
        <end position="277"/>
    </location>
</feature>
<evidence type="ECO:0000256" key="11">
    <source>
        <dbReference type="ARBA" id="ARBA00023239"/>
    </source>
</evidence>
<dbReference type="InterPro" id="IPR000214">
    <property type="entry name" value="Znf_DNA_glyclase/AP_lyase"/>
</dbReference>
<evidence type="ECO:0000313" key="18">
    <source>
        <dbReference type="EMBL" id="QDH18086.1"/>
    </source>
</evidence>
<dbReference type="HAMAP" id="MF_00103">
    <property type="entry name" value="Fapy_DNA_glycosyl"/>
    <property type="match status" value="1"/>
</dbReference>
<dbReference type="KEGG" id="ssam:E3D00_10300"/>
<dbReference type="InterPro" id="IPR015886">
    <property type="entry name" value="H2TH_FPG"/>
</dbReference>
<dbReference type="GO" id="GO:0140078">
    <property type="term" value="F:class I DNA-(apurinic or apyrimidinic site) endonuclease activity"/>
    <property type="evidence" value="ECO:0007669"/>
    <property type="project" value="UniProtKB-EC"/>
</dbReference>
<dbReference type="NCBIfam" id="NF002211">
    <property type="entry name" value="PRK01103.1"/>
    <property type="match status" value="1"/>
</dbReference>
<reference evidence="18 19" key="1">
    <citation type="submission" date="2019-03" db="EMBL/GenBank/DDBJ databases">
        <title>The complete genome sequence of Swingsia samuiensis NBRC107927(T).</title>
        <authorList>
            <person name="Chua K.-O."/>
            <person name="Chan K.-G."/>
            <person name="See-Too W.-S."/>
        </authorList>
    </citation>
    <scope>NUCLEOTIDE SEQUENCE [LARGE SCALE GENOMIC DNA]</scope>
    <source>
        <strain evidence="18 19">AH83</strain>
    </source>
</reference>
<evidence type="ECO:0000259" key="17">
    <source>
        <dbReference type="PROSITE" id="PS51068"/>
    </source>
</evidence>
<dbReference type="SMART" id="SM00898">
    <property type="entry name" value="Fapy_DNA_glyco"/>
    <property type="match status" value="1"/>
</dbReference>
<evidence type="ECO:0000256" key="9">
    <source>
        <dbReference type="ARBA" id="ARBA00023125"/>
    </source>
</evidence>
<feature type="domain" description="Formamidopyrimidine-DNA glycosylase catalytic" evidence="17">
    <location>
        <begin position="2"/>
        <end position="116"/>
    </location>
</feature>
<dbReference type="PROSITE" id="PS51068">
    <property type="entry name" value="FPG_CAT"/>
    <property type="match status" value="1"/>
</dbReference>
<accession>A0A4Y6UNW6</accession>
<keyword evidence="13 15" id="KW-0326">Glycosidase</keyword>
<evidence type="ECO:0000256" key="8">
    <source>
        <dbReference type="ARBA" id="ARBA00022833"/>
    </source>
</evidence>
<dbReference type="GO" id="GO:0006284">
    <property type="term" value="P:base-excision repair"/>
    <property type="evidence" value="ECO:0007669"/>
    <property type="project" value="InterPro"/>
</dbReference>
<proteinExistence type="inferred from homology"/>
<feature type="active site" description="Proton donor; for beta-elimination activity" evidence="15">
    <location>
        <position position="58"/>
    </location>
</feature>
<protein>
    <recommendedName>
        <fullName evidence="15">Formamidopyrimidine-DNA glycosylase</fullName>
        <shortName evidence="15">Fapy-DNA glycosylase</shortName>
        <ecNumber evidence="15">3.2.2.23</ecNumber>
    </recommendedName>
    <alternativeName>
        <fullName evidence="15">DNA-(apurinic or apyrimidinic site) lyase MutM</fullName>
        <shortName evidence="15">AP lyase MutM</shortName>
        <ecNumber evidence="15">4.2.99.18</ecNumber>
    </alternativeName>
</protein>
<evidence type="ECO:0000259" key="16">
    <source>
        <dbReference type="PROSITE" id="PS51066"/>
    </source>
</evidence>
<evidence type="ECO:0000256" key="5">
    <source>
        <dbReference type="ARBA" id="ARBA00022763"/>
    </source>
</evidence>
<feature type="binding site" evidence="15">
    <location>
        <position position="113"/>
    </location>
    <ligand>
        <name>DNA</name>
        <dbReference type="ChEBI" id="CHEBI:16991"/>
    </ligand>
</feature>
<evidence type="ECO:0000256" key="3">
    <source>
        <dbReference type="ARBA" id="ARBA00011245"/>
    </source>
</evidence>
<keyword evidence="4 15" id="KW-0479">Metal-binding</keyword>
<dbReference type="PANTHER" id="PTHR22993">
    <property type="entry name" value="FORMAMIDOPYRIMIDINE-DNA GLYCOSYLASE"/>
    <property type="match status" value="1"/>
</dbReference>
<dbReference type="GO" id="GO:0008270">
    <property type="term" value="F:zinc ion binding"/>
    <property type="evidence" value="ECO:0007669"/>
    <property type="project" value="UniProtKB-UniRule"/>
</dbReference>
<dbReference type="InterPro" id="IPR012319">
    <property type="entry name" value="FPG_cat"/>
</dbReference>
<keyword evidence="7 15" id="KW-0378">Hydrolase</keyword>
<evidence type="ECO:0000256" key="14">
    <source>
        <dbReference type="ARBA" id="ARBA00044632"/>
    </source>
</evidence>
<dbReference type="Pfam" id="PF01149">
    <property type="entry name" value="Fapy_DNA_glyco"/>
    <property type="match status" value="1"/>
</dbReference>
<feature type="active site" description="Proton donor; for delta-elimination activity" evidence="15">
    <location>
        <position position="267"/>
    </location>
</feature>
<evidence type="ECO:0000256" key="10">
    <source>
        <dbReference type="ARBA" id="ARBA00023204"/>
    </source>
</evidence>
<dbReference type="NCBIfam" id="TIGR00577">
    <property type="entry name" value="fpg"/>
    <property type="match status" value="1"/>
</dbReference>
<dbReference type="SUPFAM" id="SSF46946">
    <property type="entry name" value="S13-like H2TH domain"/>
    <property type="match status" value="1"/>
</dbReference>
<dbReference type="Pfam" id="PF06827">
    <property type="entry name" value="zf-FPG_IleRS"/>
    <property type="match status" value="1"/>
</dbReference>
<keyword evidence="5 15" id="KW-0227">DNA damage</keyword>
<dbReference type="CDD" id="cd08966">
    <property type="entry name" value="EcFpg-like_N"/>
    <property type="match status" value="1"/>
</dbReference>
<dbReference type="Pfam" id="PF06831">
    <property type="entry name" value="H2TH"/>
    <property type="match status" value="1"/>
</dbReference>
<evidence type="ECO:0000256" key="1">
    <source>
        <dbReference type="ARBA" id="ARBA00001668"/>
    </source>
</evidence>
<dbReference type="GO" id="GO:0003684">
    <property type="term" value="F:damaged DNA binding"/>
    <property type="evidence" value="ECO:0007669"/>
    <property type="project" value="InterPro"/>
</dbReference>
<dbReference type="Gene3D" id="1.10.8.50">
    <property type="match status" value="1"/>
</dbReference>
<keyword evidence="11 15" id="KW-0456">Lyase</keyword>
<comment type="catalytic activity">
    <reaction evidence="14 15">
        <text>2'-deoxyribonucleotide-(2'-deoxyribose 5'-phosphate)-2'-deoxyribonucleotide-DNA = a 3'-end 2'-deoxyribonucleotide-(2,3-dehydro-2,3-deoxyribose 5'-phosphate)-DNA + a 5'-end 5'-phospho-2'-deoxyribonucleoside-DNA + H(+)</text>
        <dbReference type="Rhea" id="RHEA:66592"/>
        <dbReference type="Rhea" id="RHEA-COMP:13180"/>
        <dbReference type="Rhea" id="RHEA-COMP:16897"/>
        <dbReference type="Rhea" id="RHEA-COMP:17067"/>
        <dbReference type="ChEBI" id="CHEBI:15378"/>
        <dbReference type="ChEBI" id="CHEBI:136412"/>
        <dbReference type="ChEBI" id="CHEBI:157695"/>
        <dbReference type="ChEBI" id="CHEBI:167181"/>
        <dbReference type="EC" id="4.2.99.18"/>
    </reaction>
</comment>
<comment type="function">
    <text evidence="15">Involved in base excision repair of DNA damaged by oxidation or by mutagenic agents. Acts as DNA glycosylase that recognizes and removes damaged bases. Has a preference for oxidized purines, such as 7,8-dihydro-8-oxoguanine (8-oxoG). Has AP (apurinic/apyrimidinic) lyase activity and introduces nicks in the DNA strand. Cleaves the DNA backbone by beta-delta elimination to generate a single-strand break at the site of the removed base with both 3'- and 5'-phosphates.</text>
</comment>
<gene>
    <name evidence="15 18" type="primary">mutM</name>
    <name evidence="15" type="synonym">fpg</name>
    <name evidence="18" type="ORF">E3D00_10300</name>
</gene>
<dbReference type="PANTHER" id="PTHR22993:SF9">
    <property type="entry name" value="FORMAMIDOPYRIMIDINE-DNA GLYCOSYLASE"/>
    <property type="match status" value="1"/>
</dbReference>
<dbReference type="OrthoDB" id="9800855at2"/>